<dbReference type="STRING" id="29655.A0A0K9NIV0"/>
<evidence type="ECO:0000256" key="2">
    <source>
        <dbReference type="ARBA" id="ARBA00022980"/>
    </source>
</evidence>
<dbReference type="HAMAP" id="MF_00358">
    <property type="entry name" value="Ribosomal_bS21"/>
    <property type="match status" value="1"/>
</dbReference>
<name>A0A0K9NIV0_ZOSMR</name>
<sequence length="178" mass="19896">MAAISAVSAIAVAAVTCDVQHRTSFTYHSSSSTLHFPISKSHISLARRSVADLAVQWGKRISDTGAALAGVVCRSGYNVQVVVGEDEHEEILVRRFKREVFKAGVINECKRRKFFENKQDEKKRKRHEAGRRNRKRRFVPRIPTVAGSKGEDDVSNDNGRDDAGDNWEMPQNDGSFPL</sequence>
<dbReference type="GO" id="GO:0006412">
    <property type="term" value="P:translation"/>
    <property type="evidence" value="ECO:0007669"/>
    <property type="project" value="InterPro"/>
</dbReference>
<dbReference type="InterPro" id="IPR001911">
    <property type="entry name" value="Ribosomal_bS21"/>
</dbReference>
<proteinExistence type="inferred from homology"/>
<keyword evidence="2" id="KW-0689">Ribosomal protein</keyword>
<keyword evidence="6" id="KW-1185">Reference proteome</keyword>
<comment type="caution">
    <text evidence="5">The sequence shown here is derived from an EMBL/GenBank/DDBJ whole genome shotgun (WGS) entry which is preliminary data.</text>
</comment>
<protein>
    <recommendedName>
        <fullName evidence="7">30S ribosomal protein S21, chloroplastic</fullName>
    </recommendedName>
</protein>
<feature type="region of interest" description="Disordered" evidence="4">
    <location>
        <begin position="118"/>
        <end position="178"/>
    </location>
</feature>
<dbReference type="OrthoDB" id="785538at2759"/>
<dbReference type="PANTHER" id="PTHR21109">
    <property type="entry name" value="MITOCHONDRIAL 28S RIBOSOMAL PROTEIN S21"/>
    <property type="match status" value="1"/>
</dbReference>
<evidence type="ECO:0000256" key="1">
    <source>
        <dbReference type="ARBA" id="ARBA00006640"/>
    </source>
</evidence>
<evidence type="ECO:0008006" key="7">
    <source>
        <dbReference type="Google" id="ProtNLM"/>
    </source>
</evidence>
<evidence type="ECO:0000313" key="6">
    <source>
        <dbReference type="Proteomes" id="UP000036987"/>
    </source>
</evidence>
<feature type="compositionally biased region" description="Basic residues" evidence="4">
    <location>
        <begin position="123"/>
        <end position="139"/>
    </location>
</feature>
<organism evidence="5 6">
    <name type="scientific">Zostera marina</name>
    <name type="common">Eelgrass</name>
    <dbReference type="NCBI Taxonomy" id="29655"/>
    <lineage>
        <taxon>Eukaryota</taxon>
        <taxon>Viridiplantae</taxon>
        <taxon>Streptophyta</taxon>
        <taxon>Embryophyta</taxon>
        <taxon>Tracheophyta</taxon>
        <taxon>Spermatophyta</taxon>
        <taxon>Magnoliopsida</taxon>
        <taxon>Liliopsida</taxon>
        <taxon>Zosteraceae</taxon>
        <taxon>Zostera</taxon>
    </lineage>
</organism>
<dbReference type="Proteomes" id="UP000036987">
    <property type="component" value="Unassembled WGS sequence"/>
</dbReference>
<dbReference type="EMBL" id="LFYR01002147">
    <property type="protein sequence ID" value="KMZ56674.1"/>
    <property type="molecule type" value="Genomic_DNA"/>
</dbReference>
<reference evidence="6" key="1">
    <citation type="journal article" date="2016" name="Nature">
        <title>The genome of the seagrass Zostera marina reveals angiosperm adaptation to the sea.</title>
        <authorList>
            <person name="Olsen J.L."/>
            <person name="Rouze P."/>
            <person name="Verhelst B."/>
            <person name="Lin Y.-C."/>
            <person name="Bayer T."/>
            <person name="Collen J."/>
            <person name="Dattolo E."/>
            <person name="De Paoli E."/>
            <person name="Dittami S."/>
            <person name="Maumus F."/>
            <person name="Michel G."/>
            <person name="Kersting A."/>
            <person name="Lauritano C."/>
            <person name="Lohaus R."/>
            <person name="Toepel M."/>
            <person name="Tonon T."/>
            <person name="Vanneste K."/>
            <person name="Amirebrahimi M."/>
            <person name="Brakel J."/>
            <person name="Bostroem C."/>
            <person name="Chovatia M."/>
            <person name="Grimwood J."/>
            <person name="Jenkins J.W."/>
            <person name="Jueterbock A."/>
            <person name="Mraz A."/>
            <person name="Stam W.T."/>
            <person name="Tice H."/>
            <person name="Bornberg-Bauer E."/>
            <person name="Green P.J."/>
            <person name="Pearson G.A."/>
            <person name="Procaccini G."/>
            <person name="Duarte C.M."/>
            <person name="Schmutz J."/>
            <person name="Reusch T.B.H."/>
            <person name="Van de Peer Y."/>
        </authorList>
    </citation>
    <scope>NUCLEOTIDE SEQUENCE [LARGE SCALE GENOMIC DNA]</scope>
    <source>
        <strain evidence="6">cv. Finnish</strain>
    </source>
</reference>
<comment type="similarity">
    <text evidence="1">Belongs to the bacterial ribosomal protein bS21 family.</text>
</comment>
<dbReference type="InterPro" id="IPR038380">
    <property type="entry name" value="Ribosomal_bS21_sf"/>
</dbReference>
<dbReference type="PANTHER" id="PTHR21109:SF0">
    <property type="entry name" value="SMALL RIBOSOMAL SUBUNIT PROTEIN BS21M"/>
    <property type="match status" value="1"/>
</dbReference>
<evidence type="ECO:0000256" key="4">
    <source>
        <dbReference type="SAM" id="MobiDB-lite"/>
    </source>
</evidence>
<evidence type="ECO:0000256" key="3">
    <source>
        <dbReference type="ARBA" id="ARBA00023274"/>
    </source>
</evidence>
<dbReference type="AlphaFoldDB" id="A0A0K9NIV0"/>
<dbReference type="GO" id="GO:1990904">
    <property type="term" value="C:ribonucleoprotein complex"/>
    <property type="evidence" value="ECO:0007669"/>
    <property type="project" value="UniProtKB-KW"/>
</dbReference>
<dbReference type="NCBIfam" id="TIGR00030">
    <property type="entry name" value="S21p"/>
    <property type="match status" value="1"/>
</dbReference>
<dbReference type="Pfam" id="PF01165">
    <property type="entry name" value="Ribosomal_S21"/>
    <property type="match status" value="1"/>
</dbReference>
<accession>A0A0K9NIV0</accession>
<gene>
    <name evidence="5" type="ORF">ZOSMA_92G00350</name>
</gene>
<dbReference type="GO" id="GO:0003735">
    <property type="term" value="F:structural constituent of ribosome"/>
    <property type="evidence" value="ECO:0007669"/>
    <property type="project" value="InterPro"/>
</dbReference>
<dbReference type="PRINTS" id="PR00976">
    <property type="entry name" value="RIBOSOMALS21"/>
</dbReference>
<keyword evidence="3" id="KW-0687">Ribonucleoprotein</keyword>
<dbReference type="GO" id="GO:0005840">
    <property type="term" value="C:ribosome"/>
    <property type="evidence" value="ECO:0007669"/>
    <property type="project" value="UniProtKB-KW"/>
</dbReference>
<dbReference type="Gene3D" id="1.20.5.1150">
    <property type="entry name" value="Ribosomal protein S8"/>
    <property type="match status" value="1"/>
</dbReference>
<evidence type="ECO:0000313" key="5">
    <source>
        <dbReference type="EMBL" id="KMZ56674.1"/>
    </source>
</evidence>